<dbReference type="Gene3D" id="1.10.287.180">
    <property type="entry name" value="Transcription elongation factor, GreA/GreB, N-terminal domain"/>
    <property type="match status" value="1"/>
</dbReference>
<evidence type="ECO:0000259" key="10">
    <source>
        <dbReference type="Pfam" id="PF01272"/>
    </source>
</evidence>
<evidence type="ECO:0000256" key="8">
    <source>
        <dbReference type="HAMAP-Rule" id="MF_00105"/>
    </source>
</evidence>
<evidence type="ECO:0000313" key="12">
    <source>
        <dbReference type="EMBL" id="CEP79052.1"/>
    </source>
</evidence>
<reference evidence="13" key="1">
    <citation type="submission" date="2014-11" db="EMBL/GenBank/DDBJ databases">
        <authorList>
            <person name="Wibberg D."/>
        </authorList>
    </citation>
    <scope>NUCLEOTIDE SEQUENCE [LARGE SCALE GENOMIC DNA]</scope>
    <source>
        <strain evidence="13">L3</strain>
    </source>
</reference>
<keyword evidence="3 8" id="KW-0805">Transcription regulation</keyword>
<dbReference type="InterPro" id="IPR018151">
    <property type="entry name" value="TF_GreA/GreB_CS"/>
</dbReference>
<dbReference type="GO" id="GO:0006354">
    <property type="term" value="P:DNA-templated transcription elongation"/>
    <property type="evidence" value="ECO:0007669"/>
    <property type="project" value="TreeGrafter"/>
</dbReference>
<dbReference type="AlphaFoldDB" id="A0A0C7NTF9"/>
<dbReference type="InterPro" id="IPR022691">
    <property type="entry name" value="Tscrpt_elong_fac_GreA/B_N"/>
</dbReference>
<evidence type="ECO:0000256" key="5">
    <source>
        <dbReference type="ARBA" id="ARBA00023163"/>
    </source>
</evidence>
<evidence type="ECO:0000256" key="6">
    <source>
        <dbReference type="ARBA" id="ARBA00024916"/>
    </source>
</evidence>
<dbReference type="NCBIfam" id="TIGR01462">
    <property type="entry name" value="greA"/>
    <property type="match status" value="1"/>
</dbReference>
<dbReference type="Proteomes" id="UP000032809">
    <property type="component" value="Chromosome I"/>
</dbReference>
<dbReference type="Gene3D" id="3.10.50.30">
    <property type="entry name" value="Transcription elongation factor, GreA/GreB, C-terminal domain"/>
    <property type="match status" value="1"/>
</dbReference>
<dbReference type="PATRIC" id="fig|1006576.9.peg.1762"/>
<dbReference type="InterPro" id="IPR023459">
    <property type="entry name" value="Tscrpt_elong_fac_GreA/B_fam"/>
</dbReference>
<sequence length="159" mass="18374">MAEEVYKLTREGYEKLKKERDELKKKLMGEIAERIKEARELGDLSENSEYEEAKNEQGKIDSRIKEIEYILDHAEVIENNGNSDNSKVDLGKRVKIKDYRLNQDQEFILVTAQEANLSEKKISVDSPIGRAILGRKKGDIIKIKTAKGDYKKIEIKDIF</sequence>
<dbReference type="GO" id="GO:0003677">
    <property type="term" value="F:DNA binding"/>
    <property type="evidence" value="ECO:0007669"/>
    <property type="project" value="UniProtKB-UniRule"/>
</dbReference>
<dbReference type="KEGG" id="dtn:DTL3_1767"/>
<feature type="domain" description="Transcription elongation factor GreA/GreB N-terminal" evidence="11">
    <location>
        <begin position="7"/>
        <end position="76"/>
    </location>
</feature>
<dbReference type="Pfam" id="PF01272">
    <property type="entry name" value="GreA_GreB"/>
    <property type="match status" value="1"/>
</dbReference>
<dbReference type="SUPFAM" id="SSF46557">
    <property type="entry name" value="GreA transcript cleavage protein, N-terminal domain"/>
    <property type="match status" value="1"/>
</dbReference>
<dbReference type="GO" id="GO:0070063">
    <property type="term" value="F:RNA polymerase binding"/>
    <property type="evidence" value="ECO:0007669"/>
    <property type="project" value="InterPro"/>
</dbReference>
<dbReference type="RefSeq" id="WP_045088383.1">
    <property type="nucleotide sequence ID" value="NZ_LN824141.1"/>
</dbReference>
<dbReference type="OrthoDB" id="9808774at2"/>
<evidence type="ECO:0000259" key="11">
    <source>
        <dbReference type="Pfam" id="PF03449"/>
    </source>
</evidence>
<dbReference type="PANTHER" id="PTHR30437">
    <property type="entry name" value="TRANSCRIPTION ELONGATION FACTOR GREA"/>
    <property type="match status" value="1"/>
</dbReference>
<dbReference type="GO" id="GO:0003746">
    <property type="term" value="F:translation elongation factor activity"/>
    <property type="evidence" value="ECO:0007669"/>
    <property type="project" value="UniProtKB-KW"/>
</dbReference>
<keyword evidence="13" id="KW-1185">Reference proteome</keyword>
<dbReference type="InterPro" id="IPR006359">
    <property type="entry name" value="Tscrpt_elong_fac_GreA"/>
</dbReference>
<protein>
    <recommendedName>
        <fullName evidence="2 8">Transcription elongation factor GreA</fullName>
    </recommendedName>
    <alternativeName>
        <fullName evidence="7 8">Transcript cleavage factor GreA</fullName>
    </alternativeName>
</protein>
<evidence type="ECO:0000313" key="13">
    <source>
        <dbReference type="Proteomes" id="UP000032809"/>
    </source>
</evidence>
<comment type="function">
    <text evidence="6 8 9">Necessary for efficient RNA polymerase transcription elongation past template-encoded arresting sites. The arresting sites in DNA have the property of trapping a certain fraction of elongating RNA polymerases that pass through, resulting in locked ternary complexes. Cleavage of the nascent transcript by cleavage factors such as GreA or GreB allows the resumption of elongation from the new 3'terminus. GreA releases sequences of 2 to 3 nucleotides.</text>
</comment>
<evidence type="ECO:0000256" key="1">
    <source>
        <dbReference type="ARBA" id="ARBA00008213"/>
    </source>
</evidence>
<keyword evidence="8" id="KW-0175">Coiled coil</keyword>
<dbReference type="HAMAP" id="MF_00105">
    <property type="entry name" value="GreA_GreB"/>
    <property type="match status" value="1"/>
</dbReference>
<dbReference type="STRING" id="1006576.DTL3_1767"/>
<evidence type="ECO:0000256" key="2">
    <source>
        <dbReference type="ARBA" id="ARBA00013729"/>
    </source>
</evidence>
<dbReference type="PROSITE" id="PS00830">
    <property type="entry name" value="GREAB_2"/>
    <property type="match status" value="1"/>
</dbReference>
<comment type="similarity">
    <text evidence="1 8 9">Belongs to the GreA/GreB family.</text>
</comment>
<gene>
    <name evidence="8 12" type="primary">greA</name>
    <name evidence="12" type="ORF">DTL3_1767</name>
</gene>
<feature type="domain" description="Transcription elongation factor GreA/GreB C-terminal" evidence="10">
    <location>
        <begin position="85"/>
        <end position="158"/>
    </location>
</feature>
<evidence type="ECO:0000256" key="7">
    <source>
        <dbReference type="ARBA" id="ARBA00030776"/>
    </source>
</evidence>
<proteinExistence type="inferred from homology"/>
<dbReference type="InterPro" id="IPR036805">
    <property type="entry name" value="Tscrpt_elong_fac_GreA/B_N_sf"/>
</dbReference>
<dbReference type="InterPro" id="IPR001437">
    <property type="entry name" value="Tscrpt_elong_fac_GreA/B_C"/>
</dbReference>
<dbReference type="EMBL" id="LN824141">
    <property type="protein sequence ID" value="CEP79052.1"/>
    <property type="molecule type" value="Genomic_DNA"/>
</dbReference>
<evidence type="ECO:0000256" key="4">
    <source>
        <dbReference type="ARBA" id="ARBA00023125"/>
    </source>
</evidence>
<keyword evidence="4 8" id="KW-0238">DNA-binding</keyword>
<dbReference type="GO" id="GO:0032784">
    <property type="term" value="P:regulation of DNA-templated transcription elongation"/>
    <property type="evidence" value="ECO:0007669"/>
    <property type="project" value="UniProtKB-UniRule"/>
</dbReference>
<dbReference type="PANTHER" id="PTHR30437:SF4">
    <property type="entry name" value="TRANSCRIPTION ELONGATION FACTOR GREA"/>
    <property type="match status" value="1"/>
</dbReference>
<dbReference type="PIRSF" id="PIRSF006092">
    <property type="entry name" value="GreA_GreB"/>
    <property type="match status" value="1"/>
</dbReference>
<keyword evidence="5 8" id="KW-0804">Transcription</keyword>
<dbReference type="InterPro" id="IPR028624">
    <property type="entry name" value="Tscrpt_elong_fac_GreA/B"/>
</dbReference>
<feature type="coiled-coil region" evidence="8">
    <location>
        <begin position="6"/>
        <end position="33"/>
    </location>
</feature>
<dbReference type="SUPFAM" id="SSF54534">
    <property type="entry name" value="FKBP-like"/>
    <property type="match status" value="1"/>
</dbReference>
<dbReference type="InterPro" id="IPR036953">
    <property type="entry name" value="GreA/GreB_C_sf"/>
</dbReference>
<dbReference type="FunFam" id="1.10.287.180:FF:000001">
    <property type="entry name" value="Transcription elongation factor GreA"/>
    <property type="match status" value="1"/>
</dbReference>
<dbReference type="Pfam" id="PF03449">
    <property type="entry name" value="GreA_GreB_N"/>
    <property type="match status" value="1"/>
</dbReference>
<dbReference type="NCBIfam" id="NF001263">
    <property type="entry name" value="PRK00226.1-4"/>
    <property type="match status" value="1"/>
</dbReference>
<accession>A0A0C7NTF9</accession>
<organism evidence="12 13">
    <name type="scientific">Defluviitoga tunisiensis</name>
    <dbReference type="NCBI Taxonomy" id="1006576"/>
    <lineage>
        <taxon>Bacteria</taxon>
        <taxon>Thermotogati</taxon>
        <taxon>Thermotogota</taxon>
        <taxon>Thermotogae</taxon>
        <taxon>Petrotogales</taxon>
        <taxon>Petrotogaceae</taxon>
        <taxon>Defluviitoga</taxon>
    </lineage>
</organism>
<dbReference type="HOGENOM" id="CLU_101379_2_1_0"/>
<evidence type="ECO:0000256" key="9">
    <source>
        <dbReference type="RuleBase" id="RU000556"/>
    </source>
</evidence>
<keyword evidence="12" id="KW-0251">Elongation factor</keyword>
<evidence type="ECO:0000256" key="3">
    <source>
        <dbReference type="ARBA" id="ARBA00023015"/>
    </source>
</evidence>
<keyword evidence="12" id="KW-0648">Protein biosynthesis</keyword>
<name>A0A0C7NTF9_DEFTU</name>